<organism evidence="7">
    <name type="scientific">Wollemia nobilis</name>
    <dbReference type="NCBI Taxonomy" id="56998"/>
    <lineage>
        <taxon>Eukaryota</taxon>
        <taxon>Viridiplantae</taxon>
        <taxon>Streptophyta</taxon>
        <taxon>Embryophyta</taxon>
        <taxon>Tracheophyta</taxon>
        <taxon>Spermatophyta</taxon>
        <taxon>Pinopsida</taxon>
        <taxon>Pinidae</taxon>
        <taxon>Conifers II</taxon>
        <taxon>Araucariales</taxon>
        <taxon>Araucariaceae</taxon>
        <taxon>Wollemia</taxon>
    </lineage>
</organism>
<name>A0A0C9S554_9CONI</name>
<dbReference type="Gene3D" id="1.10.418.20">
    <property type="match status" value="1"/>
</dbReference>
<dbReference type="InterPro" id="IPR038765">
    <property type="entry name" value="Papain-like_cys_pep_sf"/>
</dbReference>
<dbReference type="AlphaFoldDB" id="A0A0C9S554"/>
<keyword evidence="4" id="KW-0788">Thiol protease</keyword>
<dbReference type="PANTHER" id="PTHR46915:SF6">
    <property type="entry name" value="CYSTEINE PROTEINASES SUPERFAMILY PROTEIN"/>
    <property type="match status" value="1"/>
</dbReference>
<feature type="region of interest" description="Disordered" evidence="5">
    <location>
        <begin position="146"/>
        <end position="172"/>
    </location>
</feature>
<dbReference type="SUPFAM" id="SSF54001">
    <property type="entry name" value="Cysteine proteinases"/>
    <property type="match status" value="1"/>
</dbReference>
<dbReference type="GO" id="GO:0016926">
    <property type="term" value="P:protein desumoylation"/>
    <property type="evidence" value="ECO:0007669"/>
    <property type="project" value="UniProtKB-ARBA"/>
</dbReference>
<evidence type="ECO:0000256" key="1">
    <source>
        <dbReference type="ARBA" id="ARBA00005234"/>
    </source>
</evidence>
<keyword evidence="3" id="KW-0378">Hydrolase</keyword>
<dbReference type="Pfam" id="PF02902">
    <property type="entry name" value="Peptidase_C48"/>
    <property type="match status" value="1"/>
</dbReference>
<evidence type="ECO:0000259" key="6">
    <source>
        <dbReference type="PROSITE" id="PS50600"/>
    </source>
</evidence>
<dbReference type="InterPro" id="IPR003653">
    <property type="entry name" value="Peptidase_C48_C"/>
</dbReference>
<reference evidence="7" key="1">
    <citation type="submission" date="2015-02" db="EMBL/GenBank/DDBJ databases">
        <title>A transcriptome of Wollemia nobilis - a relic of Gondwana.</title>
        <authorList>
            <person name="Chia J.Y."/>
            <person name="Leong Y.S."/>
            <person name="Abdul Karim S."/>
            <person name="Wan Azmi N."/>
            <person name="Hercus R."/>
            <person name="Croft L."/>
        </authorList>
    </citation>
    <scope>NUCLEOTIDE SEQUENCE</scope>
    <source>
        <strain evidence="7">MaeBrown</strain>
        <tissue evidence="7">Leaf</tissue>
    </source>
</reference>
<sequence length="532" mass="61093">MVNARRISRGQGKISRRRRSQGFYPAVPRRERSILLKRRRLPGIEPATGELNIDANEFINLEVDLTREEREENQHPNPKKARNPRIFVNLNGETPIEGKSAARGRTRRSPRGSFNVTKWKSSMRRKIEPIKSGVLEVNFMLDEGVVKNGGPRRRSSARERRGPENGGAILGVNEGIGSARGCGRVGDVKSEVGSGRFRGFKEENNDTDDISIVLELNEGDFSNGGQLANGVDKCNGIESNKVPEVSCKDPQLRVMIPLLDDSDDCEEISSKRPEKKAVRLRRRNQVPELEKYLDTNVIDKYMQQLWKKLSKDKQEHCTYLDCLWFSMYLEEALSFRILKWIKEKRIFSKRYVFIPIVHWGHWNLLILCHFGEDFSSKVRTRCMLLLDSLQEADPTRLEPLIRRFLVDVHKGEGREDSDKIIGRIPLLVPEVPQQTNGNDCGVFLLHFIDLFLKRAPANFSTSEGSYPYFLTKDWFKPRDIRRRRKHINDVLLKEQDGTGQTITRRISTRSKKLHGFLSSGRVSNWIDLSSAA</sequence>
<evidence type="ECO:0000256" key="3">
    <source>
        <dbReference type="ARBA" id="ARBA00022801"/>
    </source>
</evidence>
<dbReference type="Gene3D" id="3.30.310.130">
    <property type="entry name" value="Ubiquitin-related"/>
    <property type="match status" value="1"/>
</dbReference>
<comment type="similarity">
    <text evidence="1">Belongs to the peptidase C48 family.</text>
</comment>
<dbReference type="PROSITE" id="PS50600">
    <property type="entry name" value="ULP_PROTEASE"/>
    <property type="match status" value="1"/>
</dbReference>
<dbReference type="EMBL" id="GCHU01021638">
    <property type="protein sequence ID" value="JAG85948.1"/>
    <property type="molecule type" value="Transcribed_RNA"/>
</dbReference>
<protein>
    <submittedName>
        <fullName evidence="7">TSA: Wollemia nobilis Ref_Wollemi_Transcript_21797_2337 transcribed RNA sequence</fullName>
    </submittedName>
</protein>
<evidence type="ECO:0000313" key="7">
    <source>
        <dbReference type="EMBL" id="JAG85948.1"/>
    </source>
</evidence>
<dbReference type="PANTHER" id="PTHR46915">
    <property type="entry name" value="UBIQUITIN-LIKE PROTEASE 4-RELATED"/>
    <property type="match status" value="1"/>
</dbReference>
<feature type="region of interest" description="Disordered" evidence="5">
    <location>
        <begin position="95"/>
        <end position="114"/>
    </location>
</feature>
<evidence type="ECO:0000256" key="4">
    <source>
        <dbReference type="ARBA" id="ARBA00022807"/>
    </source>
</evidence>
<accession>A0A0C9S554</accession>
<dbReference type="GO" id="GO:0008234">
    <property type="term" value="F:cysteine-type peptidase activity"/>
    <property type="evidence" value="ECO:0007669"/>
    <property type="project" value="UniProtKB-KW"/>
</dbReference>
<evidence type="ECO:0000256" key="2">
    <source>
        <dbReference type="ARBA" id="ARBA00022670"/>
    </source>
</evidence>
<feature type="domain" description="Ubiquitin-like protease family profile" evidence="6">
    <location>
        <begin position="276"/>
        <end position="451"/>
    </location>
</feature>
<keyword evidence="2" id="KW-0645">Protease</keyword>
<dbReference type="GO" id="GO:0006508">
    <property type="term" value="P:proteolysis"/>
    <property type="evidence" value="ECO:0007669"/>
    <property type="project" value="UniProtKB-KW"/>
</dbReference>
<proteinExistence type="inferred from homology"/>
<feature type="region of interest" description="Disordered" evidence="5">
    <location>
        <begin position="1"/>
        <end position="26"/>
    </location>
</feature>
<evidence type="ECO:0000256" key="5">
    <source>
        <dbReference type="SAM" id="MobiDB-lite"/>
    </source>
</evidence>